<dbReference type="InParanoid" id="A0A671XQP1"/>
<dbReference type="AlphaFoldDB" id="A0A671XQP1"/>
<dbReference type="InterPro" id="IPR009057">
    <property type="entry name" value="Homeodomain-like_sf"/>
</dbReference>
<name>A0A671XQP1_SPAAU</name>
<dbReference type="InterPro" id="IPR018586">
    <property type="entry name" value="Brinker_DNA-bd"/>
</dbReference>
<feature type="domain" description="HTH CENPB-type" evidence="3">
    <location>
        <begin position="65"/>
        <end position="139"/>
    </location>
</feature>
<dbReference type="GeneTree" id="ENSGT00440000039028"/>
<dbReference type="OMA" id="KATRGWC"/>
<dbReference type="PANTHER" id="PTHR19303">
    <property type="entry name" value="TRANSPOSON"/>
    <property type="match status" value="1"/>
</dbReference>
<dbReference type="Gene3D" id="1.10.10.60">
    <property type="entry name" value="Homeodomain-like"/>
    <property type="match status" value="2"/>
</dbReference>
<proteinExistence type="predicted"/>
<evidence type="ECO:0000256" key="1">
    <source>
        <dbReference type="ARBA" id="ARBA00023125"/>
    </source>
</evidence>
<reference evidence="4" key="1">
    <citation type="submission" date="2021-04" db="EMBL/GenBank/DDBJ databases">
        <authorList>
            <consortium name="Wellcome Sanger Institute Data Sharing"/>
        </authorList>
    </citation>
    <scope>NUCLEOTIDE SEQUENCE [LARGE SCALE GENOMIC DNA]</scope>
</reference>
<dbReference type="Pfam" id="PF09607">
    <property type="entry name" value="BrkDBD"/>
    <property type="match status" value="1"/>
</dbReference>
<dbReference type="GO" id="GO:0005634">
    <property type="term" value="C:nucleus"/>
    <property type="evidence" value="ECO:0007669"/>
    <property type="project" value="TreeGrafter"/>
</dbReference>
<evidence type="ECO:0000256" key="2">
    <source>
        <dbReference type="SAM" id="MobiDB-lite"/>
    </source>
</evidence>
<dbReference type="GO" id="GO:0043565">
    <property type="term" value="F:sequence-specific DNA binding"/>
    <property type="evidence" value="ECO:0007669"/>
    <property type="project" value="InterPro"/>
</dbReference>
<dbReference type="InterPro" id="IPR050863">
    <property type="entry name" value="CenT-Element_Derived"/>
</dbReference>
<dbReference type="Ensembl" id="ENSSAUT00010056132.1">
    <property type="protein sequence ID" value="ENSSAUP00010053409.1"/>
    <property type="gene ID" value="ENSSAUG00010022100.1"/>
</dbReference>
<dbReference type="Pfam" id="PF03221">
    <property type="entry name" value="HTH_Tnp_Tc5"/>
    <property type="match status" value="1"/>
</dbReference>
<dbReference type="PROSITE" id="PS51253">
    <property type="entry name" value="HTH_CENPB"/>
    <property type="match status" value="1"/>
</dbReference>
<dbReference type="SUPFAM" id="SSF48295">
    <property type="entry name" value="TrpR-like"/>
    <property type="match status" value="1"/>
</dbReference>
<dbReference type="SMART" id="SM00674">
    <property type="entry name" value="CENPB"/>
    <property type="match status" value="1"/>
</dbReference>
<sequence length="187" mass="21946">MAPAQKRKQKYDLKFKLSVVKYAEENSGEAAARHFCVDPKRVRDWRKNKKELQRLSEEDSKRARLPGGGRKKASEELESNMRNWVISKRARHERVARKMIRVMAKEMYATVSDGRGEEFAASVGWLNRFLSRNNFTSRRRTTIAHKDAKEFVEKLVTFVTFSSRMIETKKILDRDIIAMDETAVWFD</sequence>
<feature type="region of interest" description="Disordered" evidence="2">
    <location>
        <begin position="52"/>
        <end position="76"/>
    </location>
</feature>
<keyword evidence="5" id="KW-1185">Reference proteome</keyword>
<keyword evidence="1" id="KW-0238">DNA-binding</keyword>
<reference evidence="4" key="3">
    <citation type="submission" date="2025-09" db="UniProtKB">
        <authorList>
            <consortium name="Ensembl"/>
        </authorList>
    </citation>
    <scope>IDENTIFICATION</scope>
</reference>
<organism evidence="4 5">
    <name type="scientific">Sparus aurata</name>
    <name type="common">Gilthead sea bream</name>
    <dbReference type="NCBI Taxonomy" id="8175"/>
    <lineage>
        <taxon>Eukaryota</taxon>
        <taxon>Metazoa</taxon>
        <taxon>Chordata</taxon>
        <taxon>Craniata</taxon>
        <taxon>Vertebrata</taxon>
        <taxon>Euteleostomi</taxon>
        <taxon>Actinopterygii</taxon>
        <taxon>Neopterygii</taxon>
        <taxon>Teleostei</taxon>
        <taxon>Neoteleostei</taxon>
        <taxon>Acanthomorphata</taxon>
        <taxon>Eupercaria</taxon>
        <taxon>Spariformes</taxon>
        <taxon>Sparidae</taxon>
        <taxon>Sparus</taxon>
    </lineage>
</organism>
<evidence type="ECO:0000259" key="3">
    <source>
        <dbReference type="PROSITE" id="PS51253"/>
    </source>
</evidence>
<evidence type="ECO:0000313" key="5">
    <source>
        <dbReference type="Proteomes" id="UP000472265"/>
    </source>
</evidence>
<dbReference type="SUPFAM" id="SSF46689">
    <property type="entry name" value="Homeodomain-like"/>
    <property type="match status" value="1"/>
</dbReference>
<reference evidence="4" key="2">
    <citation type="submission" date="2025-08" db="UniProtKB">
        <authorList>
            <consortium name="Ensembl"/>
        </authorList>
    </citation>
    <scope>IDENTIFICATION</scope>
</reference>
<dbReference type="InterPro" id="IPR006600">
    <property type="entry name" value="HTH_CenpB_DNA-bd_dom"/>
</dbReference>
<protein>
    <recommendedName>
        <fullName evidence="3">HTH CENPB-type domain-containing protein</fullName>
    </recommendedName>
</protein>
<feature type="compositionally biased region" description="Basic and acidic residues" evidence="2">
    <location>
        <begin position="52"/>
        <end position="62"/>
    </location>
</feature>
<dbReference type="Proteomes" id="UP000472265">
    <property type="component" value="Chromosome 7"/>
</dbReference>
<dbReference type="InterPro" id="IPR010921">
    <property type="entry name" value="Trp_repressor/repl_initiator"/>
</dbReference>
<evidence type="ECO:0000313" key="4">
    <source>
        <dbReference type="Ensembl" id="ENSSAUP00010053409.1"/>
    </source>
</evidence>
<accession>A0A671XQP1</accession>